<proteinExistence type="predicted"/>
<reference evidence="3" key="1">
    <citation type="journal article" date="2019" name="Int. J. Syst. Evol. Microbiol.">
        <title>The Global Catalogue of Microorganisms (GCM) 10K type strain sequencing project: providing services to taxonomists for standard genome sequencing and annotation.</title>
        <authorList>
            <consortium name="The Broad Institute Genomics Platform"/>
            <consortium name="The Broad Institute Genome Sequencing Center for Infectious Disease"/>
            <person name="Wu L."/>
            <person name="Ma J."/>
        </authorList>
    </citation>
    <scope>NUCLEOTIDE SEQUENCE [LARGE SCALE GENOMIC DNA]</scope>
    <source>
        <strain evidence="3">R28</strain>
    </source>
</reference>
<feature type="transmembrane region" description="Helical" evidence="1">
    <location>
        <begin position="95"/>
        <end position="114"/>
    </location>
</feature>
<keyword evidence="3" id="KW-1185">Reference proteome</keyword>
<name>A0ABW4W440_9BACI</name>
<sequence length="126" mass="13981">MKRSIIIGCYVGTIAGIAGIMTVYLIGIFTALWFDQLTWISIGMAAIVANIAGALIYTKWFRSTNKPRIYYIILVMGITLLMTVNDVLNPPAMDFGIVAHPLHIVVALFSVWLVPKWLKPKKTALT</sequence>
<evidence type="ECO:0000313" key="2">
    <source>
        <dbReference type="EMBL" id="MFD2045075.1"/>
    </source>
</evidence>
<comment type="caution">
    <text evidence="2">The sequence shown here is derived from an EMBL/GenBank/DDBJ whole genome shotgun (WGS) entry which is preliminary data.</text>
</comment>
<evidence type="ECO:0008006" key="4">
    <source>
        <dbReference type="Google" id="ProtNLM"/>
    </source>
</evidence>
<feature type="transmembrane region" description="Helical" evidence="1">
    <location>
        <begin position="69"/>
        <end position="89"/>
    </location>
</feature>
<dbReference type="EMBL" id="JBHUHQ010000016">
    <property type="protein sequence ID" value="MFD2045075.1"/>
    <property type="molecule type" value="Genomic_DNA"/>
</dbReference>
<feature type="transmembrane region" description="Helical" evidence="1">
    <location>
        <begin position="39"/>
        <end position="57"/>
    </location>
</feature>
<keyword evidence="1" id="KW-1133">Transmembrane helix</keyword>
<dbReference type="Proteomes" id="UP001597383">
    <property type="component" value="Unassembled WGS sequence"/>
</dbReference>
<gene>
    <name evidence="2" type="ORF">ACFSJF_12410</name>
</gene>
<protein>
    <recommendedName>
        <fullName evidence="4">DUF1440 domain-containing protein</fullName>
    </recommendedName>
</protein>
<evidence type="ECO:0000256" key="1">
    <source>
        <dbReference type="SAM" id="Phobius"/>
    </source>
</evidence>
<dbReference type="RefSeq" id="WP_377557688.1">
    <property type="nucleotide sequence ID" value="NZ_JBHUHQ010000016.1"/>
</dbReference>
<accession>A0ABW4W440</accession>
<keyword evidence="1" id="KW-0472">Membrane</keyword>
<feature type="transmembrane region" description="Helical" evidence="1">
    <location>
        <begin position="7"/>
        <end position="33"/>
    </location>
</feature>
<organism evidence="2 3">
    <name type="scientific">Ornithinibacillus salinisoli</name>
    <dbReference type="NCBI Taxonomy" id="1848459"/>
    <lineage>
        <taxon>Bacteria</taxon>
        <taxon>Bacillati</taxon>
        <taxon>Bacillota</taxon>
        <taxon>Bacilli</taxon>
        <taxon>Bacillales</taxon>
        <taxon>Bacillaceae</taxon>
        <taxon>Ornithinibacillus</taxon>
    </lineage>
</organism>
<keyword evidence="1" id="KW-0812">Transmembrane</keyword>
<evidence type="ECO:0000313" key="3">
    <source>
        <dbReference type="Proteomes" id="UP001597383"/>
    </source>
</evidence>